<organism evidence="2 3">
    <name type="scientific">Mycena chlorophos</name>
    <name type="common">Agaric fungus</name>
    <name type="synonym">Agaricus chlorophos</name>
    <dbReference type="NCBI Taxonomy" id="658473"/>
    <lineage>
        <taxon>Eukaryota</taxon>
        <taxon>Fungi</taxon>
        <taxon>Dikarya</taxon>
        <taxon>Basidiomycota</taxon>
        <taxon>Agaricomycotina</taxon>
        <taxon>Agaricomycetes</taxon>
        <taxon>Agaricomycetidae</taxon>
        <taxon>Agaricales</taxon>
        <taxon>Marasmiineae</taxon>
        <taxon>Mycenaceae</taxon>
        <taxon>Mycena</taxon>
    </lineage>
</organism>
<proteinExistence type="predicted"/>
<reference evidence="2" key="1">
    <citation type="submission" date="2014-09" db="EMBL/GenBank/DDBJ databases">
        <title>Genome sequence of the luminous mushroom Mycena chlorophos for searching fungal bioluminescence genes.</title>
        <authorList>
            <person name="Tanaka Y."/>
            <person name="Kasuga D."/>
            <person name="Oba Y."/>
            <person name="Hase S."/>
            <person name="Sato K."/>
            <person name="Oba Y."/>
            <person name="Sakakibara Y."/>
        </authorList>
    </citation>
    <scope>NUCLEOTIDE SEQUENCE</scope>
</reference>
<gene>
    <name evidence="2" type="ORF">MCHLO_05595</name>
</gene>
<accession>A0ABQ0LAN3</accession>
<protein>
    <recommendedName>
        <fullName evidence="4">PWWP domain-containing protein</fullName>
    </recommendedName>
</protein>
<evidence type="ECO:0008006" key="4">
    <source>
        <dbReference type="Google" id="ProtNLM"/>
    </source>
</evidence>
<dbReference type="EMBL" id="DF844314">
    <property type="protein sequence ID" value="GAT48163.1"/>
    <property type="molecule type" value="Genomic_DNA"/>
</dbReference>
<evidence type="ECO:0000313" key="3">
    <source>
        <dbReference type="Proteomes" id="UP000815677"/>
    </source>
</evidence>
<evidence type="ECO:0000313" key="2">
    <source>
        <dbReference type="EMBL" id="GAT48163.1"/>
    </source>
</evidence>
<dbReference type="Proteomes" id="UP000815677">
    <property type="component" value="Unassembled WGS sequence"/>
</dbReference>
<name>A0ABQ0LAN3_MYCCL</name>
<feature type="region of interest" description="Disordered" evidence="1">
    <location>
        <begin position="1"/>
        <end position="33"/>
    </location>
</feature>
<feature type="compositionally biased region" description="Low complexity" evidence="1">
    <location>
        <begin position="1"/>
        <end position="20"/>
    </location>
</feature>
<evidence type="ECO:0000256" key="1">
    <source>
        <dbReference type="SAM" id="MobiDB-lite"/>
    </source>
</evidence>
<sequence length="162" mass="17747">MPSRVSTTTAAAAGHGASKTKSPKARRGAARGGAAVVSAAVAPAPAFPEDTDQDAMDVENDASLATNHKNTNGPLSLDDPWVYSFKPGESVWVRNHDKWIAGRIFPRSVPKIRSTDNLTYWNVLYQDAYGHKLRRCFAPLLGDLKPDTPRVRSLLREAHWIQ</sequence>
<keyword evidence="3" id="KW-1185">Reference proteome</keyword>